<protein>
    <recommendedName>
        <fullName evidence="3">Secreted protein</fullName>
    </recommendedName>
</protein>
<keyword evidence="1" id="KW-0732">Signal</keyword>
<dbReference type="EMBL" id="HACA01003250">
    <property type="protein sequence ID" value="CDW20611.1"/>
    <property type="molecule type" value="Transcribed_RNA"/>
</dbReference>
<reference evidence="2" key="1">
    <citation type="submission" date="2014-05" db="EMBL/GenBank/DDBJ databases">
        <authorList>
            <person name="Chronopoulou M."/>
        </authorList>
    </citation>
    <scope>NUCLEOTIDE SEQUENCE</scope>
    <source>
        <tissue evidence="2">Whole organism</tissue>
    </source>
</reference>
<organism evidence="2">
    <name type="scientific">Lepeophtheirus salmonis</name>
    <name type="common">Salmon louse</name>
    <name type="synonym">Caligus salmonis</name>
    <dbReference type="NCBI Taxonomy" id="72036"/>
    <lineage>
        <taxon>Eukaryota</taxon>
        <taxon>Metazoa</taxon>
        <taxon>Ecdysozoa</taxon>
        <taxon>Arthropoda</taxon>
        <taxon>Crustacea</taxon>
        <taxon>Multicrustacea</taxon>
        <taxon>Hexanauplia</taxon>
        <taxon>Copepoda</taxon>
        <taxon>Siphonostomatoida</taxon>
        <taxon>Caligidae</taxon>
        <taxon>Lepeophtheirus</taxon>
    </lineage>
</organism>
<accession>A0A0K2T582</accession>
<feature type="signal peptide" evidence="1">
    <location>
        <begin position="1"/>
        <end position="17"/>
    </location>
</feature>
<feature type="chain" id="PRO_5005487416" description="Secreted protein" evidence="1">
    <location>
        <begin position="18"/>
        <end position="76"/>
    </location>
</feature>
<evidence type="ECO:0000313" key="2">
    <source>
        <dbReference type="EMBL" id="CDW20611.1"/>
    </source>
</evidence>
<dbReference type="AlphaFoldDB" id="A0A0K2T582"/>
<name>A0A0K2T582_LEPSM</name>
<evidence type="ECO:0008006" key="3">
    <source>
        <dbReference type="Google" id="ProtNLM"/>
    </source>
</evidence>
<evidence type="ECO:0000256" key="1">
    <source>
        <dbReference type="SAM" id="SignalP"/>
    </source>
</evidence>
<sequence>MLLPILVSLFNVSIVAFIKEPLSQKCQGDPSRRKIPGITLCVGKMLQKNIPIYQTTHDKYECPMIKCSFNQIYQLN</sequence>
<proteinExistence type="predicted"/>